<evidence type="ECO:0000313" key="3">
    <source>
        <dbReference type="EMBL" id="NRN65366.1"/>
    </source>
</evidence>
<dbReference type="RefSeq" id="WP_173129223.1">
    <property type="nucleotide sequence ID" value="NZ_CBCSGW010000005.1"/>
</dbReference>
<reference evidence="3 4" key="1">
    <citation type="submission" date="2020-01" db="EMBL/GenBank/DDBJ databases">
        <title>Kibdelosporangium persica a novel Actinomycetes from a hot desert in Iran.</title>
        <authorList>
            <person name="Safaei N."/>
            <person name="Zaburannyi N."/>
            <person name="Mueller R."/>
            <person name="Wink J."/>
        </authorList>
    </citation>
    <scope>NUCLEOTIDE SEQUENCE [LARGE SCALE GENOMIC DNA]</scope>
    <source>
        <strain evidence="3 4">4NS15</strain>
    </source>
</reference>
<proteinExistence type="inferred from homology"/>
<comment type="similarity">
    <text evidence="1">Belongs to the F420H(2)-dependent quinone reductase family.</text>
</comment>
<comment type="caution">
    <text evidence="3">The sequence shown here is derived from an EMBL/GenBank/DDBJ whole genome shotgun (WGS) entry which is preliminary data.</text>
</comment>
<dbReference type="Proteomes" id="UP000763557">
    <property type="component" value="Unassembled WGS sequence"/>
</dbReference>
<organism evidence="3 4">
    <name type="scientific">Kibdelosporangium persicum</name>
    <dbReference type="NCBI Taxonomy" id="2698649"/>
    <lineage>
        <taxon>Bacteria</taxon>
        <taxon>Bacillati</taxon>
        <taxon>Actinomycetota</taxon>
        <taxon>Actinomycetes</taxon>
        <taxon>Pseudonocardiales</taxon>
        <taxon>Pseudonocardiaceae</taxon>
        <taxon>Kibdelosporangium</taxon>
    </lineage>
</organism>
<keyword evidence="4" id="KW-1185">Reference proteome</keyword>
<dbReference type="EMBL" id="JAAATY010000006">
    <property type="protein sequence ID" value="NRN65366.1"/>
    <property type="molecule type" value="Genomic_DNA"/>
</dbReference>
<gene>
    <name evidence="3" type="ORF">GC106_25770</name>
</gene>
<protein>
    <submittedName>
        <fullName evidence="3">Nitroreductase family deazaflavin-dependent oxidoreductase</fullName>
    </submittedName>
</protein>
<name>A0ABX2F224_9PSEU</name>
<accession>A0ABX2F224</accession>
<dbReference type="InterPro" id="IPR004378">
    <property type="entry name" value="F420H2_quin_Rdtase"/>
</dbReference>
<dbReference type="Pfam" id="PF04075">
    <property type="entry name" value="F420H2_quin_red"/>
    <property type="match status" value="1"/>
</dbReference>
<sequence length="136" mass="15690">MSDFNAQVIEEFRANKGVVGGFFQDANVTLLHHKGRRSGREMITPLLYMPYEGSYVLMGSAGGAQKTPDWFLNIEAADEVTIEVGEQTLTVKPVIFRQGPEWLRIYTKFAEYWPDLHKYEEQTERRFPFARLDPVT</sequence>
<comment type="catalytic activity">
    <reaction evidence="2">
        <text>oxidized coenzyme F420-(gamma-L-Glu)(n) + a quinol + H(+) = reduced coenzyme F420-(gamma-L-Glu)(n) + a quinone</text>
        <dbReference type="Rhea" id="RHEA:39663"/>
        <dbReference type="Rhea" id="RHEA-COMP:12939"/>
        <dbReference type="Rhea" id="RHEA-COMP:14378"/>
        <dbReference type="ChEBI" id="CHEBI:15378"/>
        <dbReference type="ChEBI" id="CHEBI:24646"/>
        <dbReference type="ChEBI" id="CHEBI:132124"/>
        <dbReference type="ChEBI" id="CHEBI:133980"/>
        <dbReference type="ChEBI" id="CHEBI:139511"/>
    </reaction>
</comment>
<dbReference type="PANTHER" id="PTHR39428">
    <property type="entry name" value="F420H(2)-DEPENDENT QUINONE REDUCTASE RV1261C"/>
    <property type="match status" value="1"/>
</dbReference>
<dbReference type="PANTHER" id="PTHR39428:SF3">
    <property type="entry name" value="DEAZAFLAVIN-DEPENDENT NITROREDUCTASE"/>
    <property type="match status" value="1"/>
</dbReference>
<evidence type="ECO:0000256" key="1">
    <source>
        <dbReference type="ARBA" id="ARBA00008710"/>
    </source>
</evidence>
<dbReference type="InterPro" id="IPR012349">
    <property type="entry name" value="Split_barrel_FMN-bd"/>
</dbReference>
<dbReference type="NCBIfam" id="TIGR00026">
    <property type="entry name" value="hi_GC_TIGR00026"/>
    <property type="match status" value="1"/>
</dbReference>
<dbReference type="Gene3D" id="2.30.110.10">
    <property type="entry name" value="Electron Transport, Fmn-binding Protein, Chain A"/>
    <property type="match status" value="1"/>
</dbReference>
<evidence type="ECO:0000256" key="2">
    <source>
        <dbReference type="ARBA" id="ARBA00049106"/>
    </source>
</evidence>
<evidence type="ECO:0000313" key="4">
    <source>
        <dbReference type="Proteomes" id="UP000763557"/>
    </source>
</evidence>